<feature type="transmembrane region" description="Helical" evidence="1">
    <location>
        <begin position="116"/>
        <end position="138"/>
    </location>
</feature>
<dbReference type="PANTHER" id="PTHR37992">
    <property type="entry name" value="EXPRESSED PROTEIN"/>
    <property type="match status" value="1"/>
</dbReference>
<dbReference type="RefSeq" id="XP_060287893.1">
    <property type="nucleotide sequence ID" value="XM_060430433.1"/>
</dbReference>
<protein>
    <recommendedName>
        <fullName evidence="4">DUF1774-domain-containing protein</fullName>
    </recommendedName>
</protein>
<keyword evidence="1" id="KW-0812">Transmembrane</keyword>
<feature type="transmembrane region" description="Helical" evidence="1">
    <location>
        <begin position="21"/>
        <end position="44"/>
    </location>
</feature>
<keyword evidence="3" id="KW-1185">Reference proteome</keyword>
<accession>A0AAJ0C7P2</accession>
<comment type="caution">
    <text evidence="2">The sequence shown here is derived from an EMBL/GenBank/DDBJ whole genome shotgun (WGS) entry which is preliminary data.</text>
</comment>
<dbReference type="GeneID" id="85313620"/>
<reference evidence="2" key="1">
    <citation type="submission" date="2023-06" db="EMBL/GenBank/DDBJ databases">
        <title>Genome-scale phylogeny and comparative genomics of the fungal order Sordariales.</title>
        <authorList>
            <consortium name="Lawrence Berkeley National Laboratory"/>
            <person name="Hensen N."/>
            <person name="Bonometti L."/>
            <person name="Westerberg I."/>
            <person name="Brannstrom I.O."/>
            <person name="Guillou S."/>
            <person name="Cros-Aarteil S."/>
            <person name="Calhoun S."/>
            <person name="Haridas S."/>
            <person name="Kuo A."/>
            <person name="Mondo S."/>
            <person name="Pangilinan J."/>
            <person name="Riley R."/>
            <person name="Labutti K."/>
            <person name="Andreopoulos B."/>
            <person name="Lipzen A."/>
            <person name="Chen C."/>
            <person name="Yanf M."/>
            <person name="Daum C."/>
            <person name="Ng V."/>
            <person name="Clum A."/>
            <person name="Steindorff A."/>
            <person name="Ohm R."/>
            <person name="Martin F."/>
            <person name="Silar P."/>
            <person name="Natvig D."/>
            <person name="Lalanne C."/>
            <person name="Gautier V."/>
            <person name="Ament-Velasquez S.L."/>
            <person name="Kruys A."/>
            <person name="Hutchinson M.I."/>
            <person name="Powell A.J."/>
            <person name="Barry K."/>
            <person name="Miller A.N."/>
            <person name="Grigoriev I.V."/>
            <person name="Debuchy R."/>
            <person name="Gladieux P."/>
            <person name="Thoren M.H."/>
            <person name="Johannesson H."/>
        </authorList>
    </citation>
    <scope>NUCLEOTIDE SEQUENCE</scope>
    <source>
        <strain evidence="2">8032-3</strain>
    </source>
</reference>
<dbReference type="PANTHER" id="PTHR37992:SF1">
    <property type="entry name" value="DUF1774-DOMAIN-CONTAINING PROTEIN"/>
    <property type="match status" value="1"/>
</dbReference>
<name>A0AAJ0C7P2_9PEZI</name>
<evidence type="ECO:0000313" key="3">
    <source>
        <dbReference type="Proteomes" id="UP001244011"/>
    </source>
</evidence>
<dbReference type="EMBL" id="MU838998">
    <property type="protein sequence ID" value="KAK1771680.1"/>
    <property type="molecule type" value="Genomic_DNA"/>
</dbReference>
<feature type="transmembrane region" description="Helical" evidence="1">
    <location>
        <begin position="73"/>
        <end position="95"/>
    </location>
</feature>
<dbReference type="AlphaFoldDB" id="A0AAJ0C7P2"/>
<feature type="transmembrane region" description="Helical" evidence="1">
    <location>
        <begin position="158"/>
        <end position="176"/>
    </location>
</feature>
<proteinExistence type="predicted"/>
<evidence type="ECO:0000313" key="2">
    <source>
        <dbReference type="EMBL" id="KAK1771680.1"/>
    </source>
</evidence>
<dbReference type="Pfam" id="PF08611">
    <property type="entry name" value="DUF1774"/>
    <property type="match status" value="1"/>
</dbReference>
<organism evidence="2 3">
    <name type="scientific">Phialemonium atrogriseum</name>
    <dbReference type="NCBI Taxonomy" id="1093897"/>
    <lineage>
        <taxon>Eukaryota</taxon>
        <taxon>Fungi</taxon>
        <taxon>Dikarya</taxon>
        <taxon>Ascomycota</taxon>
        <taxon>Pezizomycotina</taxon>
        <taxon>Sordariomycetes</taxon>
        <taxon>Sordariomycetidae</taxon>
        <taxon>Cephalothecales</taxon>
        <taxon>Cephalothecaceae</taxon>
        <taxon>Phialemonium</taxon>
    </lineage>
</organism>
<gene>
    <name evidence="2" type="ORF">QBC33DRAFT_565829</name>
</gene>
<sequence>MDRLNQINPFSKRESYSRNRIITYKVLTIVTWLLSVIASVYYTFHRPHDGHHARRRIWDQNHMYPTGFTLNHIIASIYWIVLFILQLGYIGHLFSSKLERVNPACAVGSHFIANNLLHFAFVMLFVRSYFAWAEVVLVANFFNLSSLYFRHNAYPRAIHFPAVSGPLAWTFVAIYWNGAIMVPHHHSLVARVFANIFVWSILAYGGFFIVAYRDYTMGFSLSVLSAALGVAQFQGKFIALQWIFAFTIMAVLFVLTVLVAVPAWAGREDGGFFGIGRRQQQPAADTERAPLLGDN</sequence>
<feature type="transmembrane region" description="Helical" evidence="1">
    <location>
        <begin position="243"/>
        <end position="265"/>
    </location>
</feature>
<evidence type="ECO:0008006" key="4">
    <source>
        <dbReference type="Google" id="ProtNLM"/>
    </source>
</evidence>
<dbReference type="InterPro" id="IPR013920">
    <property type="entry name" value="DUF1774_fun"/>
</dbReference>
<dbReference type="Proteomes" id="UP001244011">
    <property type="component" value="Unassembled WGS sequence"/>
</dbReference>
<keyword evidence="1" id="KW-0472">Membrane</keyword>
<keyword evidence="1" id="KW-1133">Transmembrane helix</keyword>
<evidence type="ECO:0000256" key="1">
    <source>
        <dbReference type="SAM" id="Phobius"/>
    </source>
</evidence>
<feature type="transmembrane region" description="Helical" evidence="1">
    <location>
        <begin position="188"/>
        <end position="209"/>
    </location>
</feature>